<evidence type="ECO:0000256" key="1">
    <source>
        <dbReference type="SAM" id="Phobius"/>
    </source>
</evidence>
<name>A0A8A4KCF4_PANAN</name>
<accession>A0A8A4KCF4</accession>
<feature type="transmembrane region" description="Helical" evidence="1">
    <location>
        <begin position="29"/>
        <end position="48"/>
    </location>
</feature>
<dbReference type="AlphaFoldDB" id="A0A8A4KCF4"/>
<evidence type="ECO:0000313" key="3">
    <source>
        <dbReference type="Proteomes" id="UP000663901"/>
    </source>
</evidence>
<dbReference type="RefSeq" id="WP_176017497.1">
    <property type="nucleotide sequence ID" value="NZ_CP054912.1"/>
</dbReference>
<keyword evidence="1" id="KW-1133">Transmembrane helix</keyword>
<keyword evidence="1" id="KW-0472">Membrane</keyword>
<keyword evidence="1" id="KW-0812">Transmembrane</keyword>
<dbReference type="EMBL" id="CP059084">
    <property type="protein sequence ID" value="QTC47817.1"/>
    <property type="molecule type" value="Genomic_DNA"/>
</dbReference>
<evidence type="ECO:0000313" key="2">
    <source>
        <dbReference type="EMBL" id="QTC47817.1"/>
    </source>
</evidence>
<sequence length="84" mass="9598">MGLNKTVHILLLPRLGRLLQALRSIPPQLTAIAGDFFAVFVFQINVIVQKAMTIMGQPDYVAHFVSRKLLCWNKVKKKRLKKPK</sequence>
<dbReference type="Proteomes" id="UP000663901">
    <property type="component" value="Chromosome"/>
</dbReference>
<proteinExistence type="predicted"/>
<reference evidence="2" key="1">
    <citation type="submission" date="2020-07" db="EMBL/GenBank/DDBJ databases">
        <title>Genome Sequences for Panteoa spp. that cause Center Rot in Onions.</title>
        <authorList>
            <person name="Asselin J.A."/>
            <person name="Helmann T."/>
            <person name="Beer S."/>
            <person name="Stodghill P."/>
        </authorList>
    </citation>
    <scope>NUCLEOTIDE SEQUENCE</scope>
    <source>
        <strain evidence="2">OC5a</strain>
    </source>
</reference>
<organism evidence="2 3">
    <name type="scientific">Pantoea ananas</name>
    <name type="common">Erwinia uredovora</name>
    <dbReference type="NCBI Taxonomy" id="553"/>
    <lineage>
        <taxon>Bacteria</taxon>
        <taxon>Pseudomonadati</taxon>
        <taxon>Pseudomonadota</taxon>
        <taxon>Gammaproteobacteria</taxon>
        <taxon>Enterobacterales</taxon>
        <taxon>Erwiniaceae</taxon>
        <taxon>Pantoea</taxon>
    </lineage>
</organism>
<protein>
    <submittedName>
        <fullName evidence="2">Uncharacterized protein</fullName>
    </submittedName>
</protein>
<gene>
    <name evidence="2" type="ORF">H0Z12_09795</name>
</gene>